<keyword evidence="16" id="KW-1185">Reference proteome</keyword>
<dbReference type="EMBL" id="CP133721">
    <property type="protein sequence ID" value="WMW78343.1"/>
    <property type="molecule type" value="Genomic_DNA"/>
</dbReference>
<dbReference type="PANTHER" id="PTHR42724:SF1">
    <property type="entry name" value="TETRAACYLDISACCHARIDE 4'-KINASE, MITOCHONDRIAL-RELATED"/>
    <property type="match status" value="1"/>
</dbReference>
<name>A0ABY9RBY9_9FLAO</name>
<dbReference type="PANTHER" id="PTHR42724">
    <property type="entry name" value="TETRAACYLDISACCHARIDE 4'-KINASE"/>
    <property type="match status" value="1"/>
</dbReference>
<dbReference type="InterPro" id="IPR027417">
    <property type="entry name" value="P-loop_NTPase"/>
</dbReference>
<evidence type="ECO:0000256" key="4">
    <source>
        <dbReference type="ARBA" id="ARBA00016436"/>
    </source>
</evidence>
<dbReference type="NCBIfam" id="TIGR00682">
    <property type="entry name" value="lpxK"/>
    <property type="match status" value="1"/>
</dbReference>
<keyword evidence="14" id="KW-0472">Membrane</keyword>
<keyword evidence="6 13" id="KW-0441">Lipid A biosynthesis</keyword>
<keyword evidence="8 13" id="KW-0547">Nucleotide-binding</keyword>
<evidence type="ECO:0000256" key="11">
    <source>
        <dbReference type="ARBA" id="ARBA00023098"/>
    </source>
</evidence>
<reference evidence="15" key="1">
    <citation type="submission" date="2023-09" db="EMBL/GenBank/DDBJ databases">
        <title>Flavobacterium sp. 20NA77.7 isolated from freshwater.</title>
        <authorList>
            <person name="Le V."/>
            <person name="Ko S.-R."/>
            <person name="Ahn C.-Y."/>
            <person name="Oh H.-M."/>
        </authorList>
    </citation>
    <scope>NUCLEOTIDE SEQUENCE</scope>
    <source>
        <strain evidence="15">20NA77.7</strain>
    </source>
</reference>
<keyword evidence="9 13" id="KW-0418">Kinase</keyword>
<protein>
    <recommendedName>
        <fullName evidence="4 13">Tetraacyldisaccharide 4'-kinase</fullName>
        <ecNumber evidence="3 13">2.7.1.130</ecNumber>
    </recommendedName>
    <alternativeName>
        <fullName evidence="12 13">Lipid A 4'-kinase</fullName>
    </alternativeName>
</protein>
<feature type="transmembrane region" description="Helical" evidence="14">
    <location>
        <begin position="7"/>
        <end position="26"/>
    </location>
</feature>
<evidence type="ECO:0000256" key="12">
    <source>
        <dbReference type="ARBA" id="ARBA00029757"/>
    </source>
</evidence>
<sequence>MNLVRKILFPVSIIYWLVTFIRNWLYDKGVFKSTSFDVPVIAVGNLSVGGTGKTPQIEYLIDLLADTYKVAVLSRGYKRKSKGFVLADEQATAESIGDEPFQFFTKFKDKCLVAVDADRRNAINALMNLPNKPDVILLDDAFQHRKVKGGFYILLTAYNDLFVDDFILPFGNLREPSLGKKRADIVVVTKCPTNLDGLQQQNIIDKLQVECPVFFSSIVYDDFVYNNVSKINVEAIKNESKLLVAGIANPTPFFDYLQDKNDQLLTYPDHYFFTKNDCIKIAEKATTKKIVTTEKDFVRLNGLLPQNQLFYLPIKLKILKKSDFDTVIFNCINVNN</sequence>
<evidence type="ECO:0000256" key="9">
    <source>
        <dbReference type="ARBA" id="ARBA00022777"/>
    </source>
</evidence>
<accession>A0ABY9RBY9</accession>
<comment type="catalytic activity">
    <reaction evidence="13">
        <text>a lipid A disaccharide + ATP = a lipid IVA + ADP + H(+)</text>
        <dbReference type="Rhea" id="RHEA:67840"/>
        <dbReference type="ChEBI" id="CHEBI:15378"/>
        <dbReference type="ChEBI" id="CHEBI:30616"/>
        <dbReference type="ChEBI" id="CHEBI:176343"/>
        <dbReference type="ChEBI" id="CHEBI:176425"/>
        <dbReference type="ChEBI" id="CHEBI:456216"/>
        <dbReference type="EC" id="2.7.1.130"/>
    </reaction>
</comment>
<keyword evidence="14" id="KW-0812">Transmembrane</keyword>
<dbReference type="Proteomes" id="UP001180481">
    <property type="component" value="Chromosome"/>
</dbReference>
<keyword evidence="5 13" id="KW-0444">Lipid biosynthesis</keyword>
<evidence type="ECO:0000256" key="10">
    <source>
        <dbReference type="ARBA" id="ARBA00022840"/>
    </source>
</evidence>
<comment type="similarity">
    <text evidence="13">Belongs to the LpxK family.</text>
</comment>
<dbReference type="GO" id="GO:0009029">
    <property type="term" value="F:lipid-A 4'-kinase activity"/>
    <property type="evidence" value="ECO:0007669"/>
    <property type="project" value="UniProtKB-EC"/>
</dbReference>
<keyword evidence="7 13" id="KW-0808">Transferase</keyword>
<evidence type="ECO:0000256" key="2">
    <source>
        <dbReference type="ARBA" id="ARBA00004870"/>
    </source>
</evidence>
<comment type="pathway">
    <text evidence="2 13">Glycolipid biosynthesis; lipid IV(A) biosynthesis; lipid IV(A) from (3R)-3-hydroxytetradecanoyl-[acyl-carrier-protein] and UDP-N-acetyl-alpha-D-glucosamine: step 6/6.</text>
</comment>
<dbReference type="RefSeq" id="WP_309532651.1">
    <property type="nucleotide sequence ID" value="NZ_CP133721.1"/>
</dbReference>
<evidence type="ECO:0000256" key="13">
    <source>
        <dbReference type="HAMAP-Rule" id="MF_00409"/>
    </source>
</evidence>
<keyword evidence="10 13" id="KW-0067">ATP-binding</keyword>
<evidence type="ECO:0000256" key="8">
    <source>
        <dbReference type="ARBA" id="ARBA00022741"/>
    </source>
</evidence>
<keyword evidence="14" id="KW-1133">Transmembrane helix</keyword>
<evidence type="ECO:0000313" key="15">
    <source>
        <dbReference type="EMBL" id="WMW78343.1"/>
    </source>
</evidence>
<evidence type="ECO:0000256" key="3">
    <source>
        <dbReference type="ARBA" id="ARBA00012071"/>
    </source>
</evidence>
<dbReference type="SUPFAM" id="SSF52540">
    <property type="entry name" value="P-loop containing nucleoside triphosphate hydrolases"/>
    <property type="match status" value="1"/>
</dbReference>
<dbReference type="HAMAP" id="MF_00409">
    <property type="entry name" value="LpxK"/>
    <property type="match status" value="1"/>
</dbReference>
<keyword evidence="11 13" id="KW-0443">Lipid metabolism</keyword>
<organism evidence="15 16">
    <name type="scientific">Flavobacterium nakdongensis</name>
    <dbReference type="NCBI Taxonomy" id="3073563"/>
    <lineage>
        <taxon>Bacteria</taxon>
        <taxon>Pseudomonadati</taxon>
        <taxon>Bacteroidota</taxon>
        <taxon>Flavobacteriia</taxon>
        <taxon>Flavobacteriales</taxon>
        <taxon>Flavobacteriaceae</taxon>
        <taxon>Flavobacterium</taxon>
    </lineage>
</organism>
<dbReference type="Pfam" id="PF02606">
    <property type="entry name" value="LpxK"/>
    <property type="match status" value="1"/>
</dbReference>
<evidence type="ECO:0000256" key="14">
    <source>
        <dbReference type="SAM" id="Phobius"/>
    </source>
</evidence>
<evidence type="ECO:0000256" key="6">
    <source>
        <dbReference type="ARBA" id="ARBA00022556"/>
    </source>
</evidence>
<evidence type="ECO:0000313" key="16">
    <source>
        <dbReference type="Proteomes" id="UP001180481"/>
    </source>
</evidence>
<proteinExistence type="inferred from homology"/>
<comment type="function">
    <text evidence="1 13">Transfers the gamma-phosphate of ATP to the 4'-position of a tetraacyldisaccharide 1-phosphate intermediate (termed DS-1-P) to form tetraacyldisaccharide 1,4'-bis-phosphate (lipid IVA).</text>
</comment>
<feature type="binding site" evidence="13">
    <location>
        <begin position="47"/>
        <end position="54"/>
    </location>
    <ligand>
        <name>ATP</name>
        <dbReference type="ChEBI" id="CHEBI:30616"/>
    </ligand>
</feature>
<dbReference type="InterPro" id="IPR003758">
    <property type="entry name" value="LpxK"/>
</dbReference>
<dbReference type="EC" id="2.7.1.130" evidence="3 13"/>
<evidence type="ECO:0000256" key="1">
    <source>
        <dbReference type="ARBA" id="ARBA00002274"/>
    </source>
</evidence>
<evidence type="ECO:0000256" key="5">
    <source>
        <dbReference type="ARBA" id="ARBA00022516"/>
    </source>
</evidence>
<evidence type="ECO:0000256" key="7">
    <source>
        <dbReference type="ARBA" id="ARBA00022679"/>
    </source>
</evidence>
<gene>
    <name evidence="13 15" type="primary">lpxK</name>
    <name evidence="15" type="ORF">RF683_02555</name>
</gene>